<dbReference type="SMART" id="SM00729">
    <property type="entry name" value="Elp3"/>
    <property type="match status" value="1"/>
</dbReference>
<evidence type="ECO:0000259" key="1">
    <source>
        <dbReference type="PROSITE" id="PS51918"/>
    </source>
</evidence>
<proteinExistence type="predicted"/>
<dbReference type="GO" id="GO:0003824">
    <property type="term" value="F:catalytic activity"/>
    <property type="evidence" value="ECO:0007669"/>
    <property type="project" value="InterPro"/>
</dbReference>
<dbReference type="PROSITE" id="PS51918">
    <property type="entry name" value="RADICAL_SAM"/>
    <property type="match status" value="1"/>
</dbReference>
<dbReference type="PANTHER" id="PTHR42731">
    <property type="entry name" value="SLL1084 PROTEIN"/>
    <property type="match status" value="1"/>
</dbReference>
<dbReference type="Pfam" id="PF19864">
    <property type="entry name" value="Radical_SAM_N2"/>
    <property type="match status" value="1"/>
</dbReference>
<dbReference type="InterPro" id="IPR007197">
    <property type="entry name" value="rSAM"/>
</dbReference>
<dbReference type="AlphaFoldDB" id="A0A367ZID3"/>
<dbReference type="InterPro" id="IPR006638">
    <property type="entry name" value="Elp3/MiaA/NifB-like_rSAM"/>
</dbReference>
<dbReference type="SFLD" id="SFLDS00029">
    <property type="entry name" value="Radical_SAM"/>
    <property type="match status" value="1"/>
</dbReference>
<dbReference type="CDD" id="cd01335">
    <property type="entry name" value="Radical_SAM"/>
    <property type="match status" value="1"/>
</dbReference>
<dbReference type="Proteomes" id="UP000252355">
    <property type="component" value="Unassembled WGS sequence"/>
</dbReference>
<feature type="domain" description="Radical SAM core" evidence="1">
    <location>
        <begin position="231"/>
        <end position="463"/>
    </location>
</feature>
<evidence type="ECO:0000313" key="3">
    <source>
        <dbReference type="Proteomes" id="UP000252355"/>
    </source>
</evidence>
<dbReference type="Gene3D" id="3.80.30.20">
    <property type="entry name" value="tm_1862 like domain"/>
    <property type="match status" value="1"/>
</dbReference>
<dbReference type="SFLD" id="SFLDG01082">
    <property type="entry name" value="B12-binding_domain_containing"/>
    <property type="match status" value="1"/>
</dbReference>
<dbReference type="Pfam" id="PF04055">
    <property type="entry name" value="Radical_SAM"/>
    <property type="match status" value="1"/>
</dbReference>
<comment type="caution">
    <text evidence="2">The sequence shown here is derived from an EMBL/GenBank/DDBJ whole genome shotgun (WGS) entry which is preliminary data.</text>
</comment>
<reference evidence="2 3" key="1">
    <citation type="submission" date="2018-05" db="EMBL/GenBank/DDBJ databases">
        <title>A metagenomic window into the 2 km-deep terrestrial subsurface aquifer revealed taxonomically and functionally diverse microbial community comprising novel uncultured bacterial lineages.</title>
        <authorList>
            <person name="Kadnikov V.V."/>
            <person name="Mardanov A.V."/>
            <person name="Beletsky A.V."/>
            <person name="Banks D."/>
            <person name="Pimenov N.V."/>
            <person name="Frank Y.A."/>
            <person name="Karnachuk O.V."/>
            <person name="Ravin N.V."/>
        </authorList>
    </citation>
    <scope>NUCLEOTIDE SEQUENCE [LARGE SCALE GENOMIC DNA]</scope>
    <source>
        <strain evidence="2">BY5</strain>
    </source>
</reference>
<protein>
    <submittedName>
        <fullName evidence="2">Fe-S oxidoreductase</fullName>
    </submittedName>
</protein>
<sequence>MIPGLSHWDLLTVEKPARYLGGEVNQAPDKPGAQLRVCLGFPDLYELGMSNIALQILYGLLNADPRIVAERVFAPAVDFEALLRRKGVPLFSLETKRPLSAFDVVGLTLPYEMTFTNLLNMLELGGIPMDRRARQGWPLVIGGGPSGANPVVLGDFFDAILVGEGEEALLELCEKVIAGKAAGRSRDALLADIATIEGFWVPAFPGPVRRRVFQGFAASPPPLRPLVATIEAVHHRAPLEIFRGCVQGCRFCNAGFFYRPKRERPPEKLAEWGEALLRATGSDALGLISLSTSDYRELPHLLRLLSARRAFPDQSLAVPSLRMSQNTLDLLGSLPDLRKSGLTFAPEAGSARLREIIHKCITEEDMFEVVTATKDSAYRVIKLYFMIGLPFETDADVDAIADLVARLDQAARRAKAHKEFSVSLSGFVPKPFTPFQWAGQDPLDVLREKRRRVTSALKKTRAKVAWRDEYLCQLETVLARGDARVGRLVAEARRRGARFDGWNEHFSREAWEGAFAATGLDPSEFTRPLPLAAPLPWDFIDFRVPKAFLAEEYRRAAALAGTEVL</sequence>
<accession>A0A367ZID3</accession>
<dbReference type="EMBL" id="QOQW01000031">
    <property type="protein sequence ID" value="RCK77855.1"/>
    <property type="molecule type" value="Genomic_DNA"/>
</dbReference>
<dbReference type="GO" id="GO:0051536">
    <property type="term" value="F:iron-sulfur cluster binding"/>
    <property type="evidence" value="ECO:0007669"/>
    <property type="project" value="InterPro"/>
</dbReference>
<dbReference type="InterPro" id="IPR023404">
    <property type="entry name" value="rSAM_horseshoe"/>
</dbReference>
<dbReference type="NCBIfam" id="TIGR03960">
    <property type="entry name" value="rSAM_fuse_unch"/>
    <property type="match status" value="1"/>
</dbReference>
<dbReference type="PANTHER" id="PTHR42731:SF1">
    <property type="entry name" value="RADICAL SAM DOMAIN PROTEIN"/>
    <property type="match status" value="1"/>
</dbReference>
<dbReference type="SUPFAM" id="SSF102114">
    <property type="entry name" value="Radical SAM enzymes"/>
    <property type="match status" value="1"/>
</dbReference>
<evidence type="ECO:0000313" key="2">
    <source>
        <dbReference type="EMBL" id="RCK77855.1"/>
    </source>
</evidence>
<organism evidence="2 3">
    <name type="scientific">Candidatus Ozemobacter sibiricus</name>
    <dbReference type="NCBI Taxonomy" id="2268124"/>
    <lineage>
        <taxon>Bacteria</taxon>
        <taxon>Candidatus Ozemobacteria</taxon>
        <taxon>Candidatus Ozemobacterales</taxon>
        <taxon>Candidatus Ozemobacteraceae</taxon>
        <taxon>Candidatus Ozemobacter</taxon>
    </lineage>
</organism>
<name>A0A367ZID3_9BACT</name>
<dbReference type="InterPro" id="IPR058240">
    <property type="entry name" value="rSAM_sf"/>
</dbReference>
<dbReference type="InterPro" id="IPR045784">
    <property type="entry name" value="Radical_SAM_N2"/>
</dbReference>
<gene>
    <name evidence="2" type="ORF">OZSIB_2014</name>
</gene>
<dbReference type="InterPro" id="IPR023862">
    <property type="entry name" value="CHP03960_rSAM"/>
</dbReference>